<keyword evidence="2" id="KW-1185">Reference proteome</keyword>
<name>W6A8X0_9MOLU</name>
<sequence length="118" mass="12673">MSIFFSIVTGGINVVSPSQINNENVSNINTINSNIENNGGNLLLSSNNGKNYDISFGNKKVPDTVQEPKNYVGDLLQIGGAVNSMLPGMQIFQPAWSIAQASNNIITAIKPTQSYWIG</sequence>
<organism evidence="1 2">
    <name type="scientific">Spiroplasma sabaudiense Ar-1343</name>
    <dbReference type="NCBI Taxonomy" id="1276257"/>
    <lineage>
        <taxon>Bacteria</taxon>
        <taxon>Bacillati</taxon>
        <taxon>Mycoplasmatota</taxon>
        <taxon>Mollicutes</taxon>
        <taxon>Entomoplasmatales</taxon>
        <taxon>Spiroplasmataceae</taxon>
        <taxon>Spiroplasma</taxon>
    </lineage>
</organism>
<dbReference type="EMBL" id="CP006934">
    <property type="protein sequence ID" value="AHI53598.1"/>
    <property type="molecule type" value="Genomic_DNA"/>
</dbReference>
<dbReference type="RefSeq" id="WP_025250734.1">
    <property type="nucleotide sequence ID" value="NZ_CP006934.1"/>
</dbReference>
<evidence type="ECO:0000313" key="2">
    <source>
        <dbReference type="Proteomes" id="UP000019265"/>
    </source>
</evidence>
<accession>W6A8X0</accession>
<protein>
    <submittedName>
        <fullName evidence="1">Uncharacterized protein</fullName>
    </submittedName>
</protein>
<dbReference type="KEGG" id="ssab:SSABA_v1c01860"/>
<dbReference type="Proteomes" id="UP000019265">
    <property type="component" value="Chromosome"/>
</dbReference>
<dbReference type="HOGENOM" id="CLU_2071657_0_0_14"/>
<dbReference type="AlphaFoldDB" id="W6A8X0"/>
<proteinExistence type="predicted"/>
<dbReference type="PATRIC" id="fig|1276257.3.peg.191"/>
<reference evidence="1 2" key="1">
    <citation type="journal article" date="2014" name="Genome Biol. Evol.">
        <title>Molecular evolution of the substrate utilization strategies and putative virulence factors in mosquito-associated Spiroplasma species.</title>
        <authorList>
            <person name="Chang T.H."/>
            <person name="Lo W.S."/>
            <person name="Ku C."/>
            <person name="Chen L.L."/>
            <person name="Kuo C.H."/>
        </authorList>
    </citation>
    <scope>NUCLEOTIDE SEQUENCE [LARGE SCALE GENOMIC DNA]</scope>
    <source>
        <strain evidence="1">Ar-1343</strain>
    </source>
</reference>
<gene>
    <name evidence="1" type="ORF">SSABA_v1c01860</name>
</gene>
<evidence type="ECO:0000313" key="1">
    <source>
        <dbReference type="EMBL" id="AHI53598.1"/>
    </source>
</evidence>
<dbReference type="STRING" id="1276257.SSABA_v1c01860"/>